<keyword evidence="5" id="KW-1185">Reference proteome</keyword>
<dbReference type="Gene3D" id="3.20.20.100">
    <property type="entry name" value="NADP-dependent oxidoreductase domain"/>
    <property type="match status" value="1"/>
</dbReference>
<evidence type="ECO:0000313" key="4">
    <source>
        <dbReference type="EMBL" id="KAL2287738.1"/>
    </source>
</evidence>
<feature type="domain" description="NADP-dependent oxidoreductase" evidence="3">
    <location>
        <begin position="18"/>
        <end position="106"/>
    </location>
</feature>
<dbReference type="InterPro" id="IPR018170">
    <property type="entry name" value="Aldo/ket_reductase_CS"/>
</dbReference>
<evidence type="ECO:0000256" key="2">
    <source>
        <dbReference type="SAM" id="MobiDB-lite"/>
    </source>
</evidence>
<sequence>MAPSTHFTLNTGAKIPAIGLGTWQSKPGEVRKAVACALKDGYRHIDAAPIYGNENEVGLGIKDNGVPREEIFLTSKLWNTHQPNVKEGLQKTLDALEVDYLDLYESRRCAVVVADVQHFHKAWTQSMMMRLTRVHGLTSSGNSGRATAVQCHVQIVSEETGLNSVFPQPQLPQETLVPLGPSNMSSMPKMRSSKTIRTLRLLTLPGARSPSIKGIKGNK</sequence>
<evidence type="ECO:0000256" key="1">
    <source>
        <dbReference type="ARBA" id="ARBA00023002"/>
    </source>
</evidence>
<dbReference type="Proteomes" id="UP001600888">
    <property type="component" value="Unassembled WGS sequence"/>
</dbReference>
<accession>A0ABR4EZ66</accession>
<dbReference type="PRINTS" id="PR00069">
    <property type="entry name" value="ALDKETRDTASE"/>
</dbReference>
<evidence type="ECO:0000313" key="5">
    <source>
        <dbReference type="Proteomes" id="UP001600888"/>
    </source>
</evidence>
<reference evidence="4 5" key="1">
    <citation type="submission" date="2024-03" db="EMBL/GenBank/DDBJ databases">
        <title>A high-quality draft genome sequence of Diaporthe vaccinii, a causative agent of upright dieback and viscid rot disease in cranberry plants.</title>
        <authorList>
            <person name="Sarrasin M."/>
            <person name="Lang B.F."/>
            <person name="Burger G."/>
        </authorList>
    </citation>
    <scope>NUCLEOTIDE SEQUENCE [LARGE SCALE GENOMIC DNA]</scope>
    <source>
        <strain evidence="4 5">IS7</strain>
    </source>
</reference>
<dbReference type="InterPro" id="IPR036812">
    <property type="entry name" value="NAD(P)_OxRdtase_dom_sf"/>
</dbReference>
<organism evidence="4 5">
    <name type="scientific">Diaporthe vaccinii</name>
    <dbReference type="NCBI Taxonomy" id="105482"/>
    <lineage>
        <taxon>Eukaryota</taxon>
        <taxon>Fungi</taxon>
        <taxon>Dikarya</taxon>
        <taxon>Ascomycota</taxon>
        <taxon>Pezizomycotina</taxon>
        <taxon>Sordariomycetes</taxon>
        <taxon>Sordariomycetidae</taxon>
        <taxon>Diaporthales</taxon>
        <taxon>Diaporthaceae</taxon>
        <taxon>Diaporthe</taxon>
        <taxon>Diaporthe eres species complex</taxon>
    </lineage>
</organism>
<proteinExistence type="predicted"/>
<gene>
    <name evidence="4" type="ORF">FJTKL_05096</name>
</gene>
<dbReference type="PANTHER" id="PTHR11732">
    <property type="entry name" value="ALDO/KETO REDUCTASE"/>
    <property type="match status" value="1"/>
</dbReference>
<dbReference type="Pfam" id="PF00248">
    <property type="entry name" value="Aldo_ket_red"/>
    <property type="match status" value="1"/>
</dbReference>
<feature type="region of interest" description="Disordered" evidence="2">
    <location>
        <begin position="167"/>
        <end position="191"/>
    </location>
</feature>
<evidence type="ECO:0000259" key="3">
    <source>
        <dbReference type="Pfam" id="PF00248"/>
    </source>
</evidence>
<dbReference type="PROSITE" id="PS00798">
    <property type="entry name" value="ALDOKETO_REDUCTASE_1"/>
    <property type="match status" value="1"/>
</dbReference>
<comment type="caution">
    <text evidence="4">The sequence shown here is derived from an EMBL/GenBank/DDBJ whole genome shotgun (WGS) entry which is preliminary data.</text>
</comment>
<dbReference type="InterPro" id="IPR023210">
    <property type="entry name" value="NADP_OxRdtase_dom"/>
</dbReference>
<keyword evidence="1" id="KW-0560">Oxidoreductase</keyword>
<dbReference type="EMBL" id="JBAWTH010000019">
    <property type="protein sequence ID" value="KAL2287738.1"/>
    <property type="molecule type" value="Genomic_DNA"/>
</dbReference>
<protein>
    <recommendedName>
        <fullName evidence="3">NADP-dependent oxidoreductase domain-containing protein</fullName>
    </recommendedName>
</protein>
<name>A0ABR4EZ66_9PEZI</name>
<dbReference type="InterPro" id="IPR020471">
    <property type="entry name" value="AKR"/>
</dbReference>
<dbReference type="SUPFAM" id="SSF51430">
    <property type="entry name" value="NAD(P)-linked oxidoreductase"/>
    <property type="match status" value="1"/>
</dbReference>